<proteinExistence type="predicted"/>
<dbReference type="EMBL" id="CAJVQB010053997">
    <property type="protein sequence ID" value="CAG8836606.1"/>
    <property type="molecule type" value="Genomic_DNA"/>
</dbReference>
<keyword evidence="2" id="KW-1185">Reference proteome</keyword>
<sequence length="170" mass="19837">VENVEELEKILKRPIKLLDITHEPIFNSGKYRTGPQAIWLIGLGHGEDEMTWMKYTGELFEDAIDCQFQEGIIKQVFGANHTRGKLVNEINYWHPTQLNAPNYQVEEVIYIDMKEYYSASMRGQEEYDITGFAQIRSFKFVPNIYLAIPIWYGKQFACRSEEGCEKAKGW</sequence>
<organism evidence="1 2">
    <name type="scientific">Gigaspora margarita</name>
    <dbReference type="NCBI Taxonomy" id="4874"/>
    <lineage>
        <taxon>Eukaryota</taxon>
        <taxon>Fungi</taxon>
        <taxon>Fungi incertae sedis</taxon>
        <taxon>Mucoromycota</taxon>
        <taxon>Glomeromycotina</taxon>
        <taxon>Glomeromycetes</taxon>
        <taxon>Diversisporales</taxon>
        <taxon>Gigasporaceae</taxon>
        <taxon>Gigaspora</taxon>
    </lineage>
</organism>
<dbReference type="Proteomes" id="UP000789901">
    <property type="component" value="Unassembled WGS sequence"/>
</dbReference>
<evidence type="ECO:0000313" key="1">
    <source>
        <dbReference type="EMBL" id="CAG8836606.1"/>
    </source>
</evidence>
<protein>
    <submittedName>
        <fullName evidence="1">36075_t:CDS:1</fullName>
    </submittedName>
</protein>
<feature type="non-terminal residue" evidence="1">
    <location>
        <position position="1"/>
    </location>
</feature>
<feature type="non-terminal residue" evidence="1">
    <location>
        <position position="170"/>
    </location>
</feature>
<accession>A0ABN7WNH5</accession>
<name>A0ABN7WNH5_GIGMA</name>
<comment type="caution">
    <text evidence="1">The sequence shown here is derived from an EMBL/GenBank/DDBJ whole genome shotgun (WGS) entry which is preliminary data.</text>
</comment>
<evidence type="ECO:0000313" key="2">
    <source>
        <dbReference type="Proteomes" id="UP000789901"/>
    </source>
</evidence>
<gene>
    <name evidence="1" type="ORF">GMARGA_LOCUS33116</name>
</gene>
<reference evidence="1 2" key="1">
    <citation type="submission" date="2021-06" db="EMBL/GenBank/DDBJ databases">
        <authorList>
            <person name="Kallberg Y."/>
            <person name="Tangrot J."/>
            <person name="Rosling A."/>
        </authorList>
    </citation>
    <scope>NUCLEOTIDE SEQUENCE [LARGE SCALE GENOMIC DNA]</scope>
    <source>
        <strain evidence="1 2">120-4 pot B 10/14</strain>
    </source>
</reference>